<dbReference type="SMART" id="SM00382">
    <property type="entry name" value="AAA"/>
    <property type="match status" value="1"/>
</dbReference>
<protein>
    <submittedName>
        <fullName evidence="6">ABC transporter ATP-binding protein</fullName>
    </submittedName>
</protein>
<accession>A0A7C5V3Y6</accession>
<dbReference type="PROSITE" id="PS50893">
    <property type="entry name" value="ABC_TRANSPORTER_2"/>
    <property type="match status" value="1"/>
</dbReference>
<dbReference type="InterPro" id="IPR003593">
    <property type="entry name" value="AAA+_ATPase"/>
</dbReference>
<dbReference type="EMBL" id="DRUZ01000080">
    <property type="protein sequence ID" value="HHS02112.1"/>
    <property type="molecule type" value="Genomic_DNA"/>
</dbReference>
<reference evidence="6" key="1">
    <citation type="journal article" date="2020" name="mSystems">
        <title>Genome- and Community-Level Interaction Insights into Carbon Utilization and Element Cycling Functions of Hydrothermarchaeota in Hydrothermal Sediment.</title>
        <authorList>
            <person name="Zhou Z."/>
            <person name="Liu Y."/>
            <person name="Xu W."/>
            <person name="Pan J."/>
            <person name="Luo Z.H."/>
            <person name="Li M."/>
        </authorList>
    </citation>
    <scope>NUCLEOTIDE SEQUENCE [LARGE SCALE GENOMIC DNA]</scope>
    <source>
        <strain evidence="6">SpSt-102</strain>
    </source>
</reference>
<dbReference type="PANTHER" id="PTHR42734">
    <property type="entry name" value="METAL TRANSPORT SYSTEM ATP-BINDING PROTEIN TM_0124-RELATED"/>
    <property type="match status" value="1"/>
</dbReference>
<dbReference type="InterPro" id="IPR050153">
    <property type="entry name" value="Metal_Ion_Import_ABC"/>
</dbReference>
<evidence type="ECO:0000256" key="4">
    <source>
        <dbReference type="ARBA" id="ARBA00022840"/>
    </source>
</evidence>
<dbReference type="GO" id="GO:0005524">
    <property type="term" value="F:ATP binding"/>
    <property type="evidence" value="ECO:0007669"/>
    <property type="project" value="UniProtKB-KW"/>
</dbReference>
<comment type="caution">
    <text evidence="6">The sequence shown here is derived from an EMBL/GenBank/DDBJ whole genome shotgun (WGS) entry which is preliminary data.</text>
</comment>
<feature type="domain" description="ABC transporter" evidence="5">
    <location>
        <begin position="2"/>
        <end position="236"/>
    </location>
</feature>
<evidence type="ECO:0000256" key="2">
    <source>
        <dbReference type="ARBA" id="ARBA00022448"/>
    </source>
</evidence>
<keyword evidence="3" id="KW-0547">Nucleotide-binding</keyword>
<keyword evidence="2" id="KW-0813">Transport</keyword>
<name>A0A7C5V3Y6_9FIRM</name>
<dbReference type="Gene3D" id="3.40.50.300">
    <property type="entry name" value="P-loop containing nucleotide triphosphate hydrolases"/>
    <property type="match status" value="1"/>
</dbReference>
<organism evidence="6">
    <name type="scientific">Caldicellulosiruptor owensensis</name>
    <dbReference type="NCBI Taxonomy" id="55205"/>
    <lineage>
        <taxon>Bacteria</taxon>
        <taxon>Bacillati</taxon>
        <taxon>Bacillota</taxon>
        <taxon>Bacillota incertae sedis</taxon>
        <taxon>Caldicellulosiruptorales</taxon>
        <taxon>Caldicellulosiruptoraceae</taxon>
        <taxon>Caldicellulosiruptor</taxon>
    </lineage>
</organism>
<comment type="similarity">
    <text evidence="1">Belongs to the ABC transporter superfamily.</text>
</comment>
<proteinExistence type="inferred from homology"/>
<sequence length="254" mass="28494">MLEVQGLSFAFKDFEVLKEIKLKVQKGQFVSILGNNGAGKSTFLKCIARILKPQSGVIMIDGKDISYYSSNDLAKVVGYVPQRYTSTRLTVFESILIGRKPHFAGITPSKEDLQIVESIIEKFGLKHLAFRYLDELSGGEMQKVVIARACAQQPKILLLDEPINNLDLKNQIEVLSILKKLSRENKILVISVLHDLNLAIKFSDYFVFIKDKCVFAAGGREIISPEIISNVYGIEVKIETSDNQLFVVPVIRMI</sequence>
<evidence type="ECO:0000256" key="1">
    <source>
        <dbReference type="ARBA" id="ARBA00005417"/>
    </source>
</evidence>
<dbReference type="PANTHER" id="PTHR42734:SF6">
    <property type="entry name" value="MOLYBDATE IMPORT ATP-BINDING PROTEIN MOLC"/>
    <property type="match status" value="1"/>
</dbReference>
<dbReference type="SUPFAM" id="SSF52540">
    <property type="entry name" value="P-loop containing nucleoside triphosphate hydrolases"/>
    <property type="match status" value="1"/>
</dbReference>
<gene>
    <name evidence="6" type="ORF">ENL71_06340</name>
</gene>
<dbReference type="AlphaFoldDB" id="A0A7C5V3Y6"/>
<dbReference type="Pfam" id="PF00005">
    <property type="entry name" value="ABC_tran"/>
    <property type="match status" value="1"/>
</dbReference>
<dbReference type="GO" id="GO:0016887">
    <property type="term" value="F:ATP hydrolysis activity"/>
    <property type="evidence" value="ECO:0007669"/>
    <property type="project" value="InterPro"/>
</dbReference>
<evidence type="ECO:0000259" key="5">
    <source>
        <dbReference type="PROSITE" id="PS50893"/>
    </source>
</evidence>
<dbReference type="InterPro" id="IPR027417">
    <property type="entry name" value="P-loop_NTPase"/>
</dbReference>
<evidence type="ECO:0000256" key="3">
    <source>
        <dbReference type="ARBA" id="ARBA00022741"/>
    </source>
</evidence>
<evidence type="ECO:0000313" key="6">
    <source>
        <dbReference type="EMBL" id="HHS02112.1"/>
    </source>
</evidence>
<dbReference type="FunFam" id="3.40.50.300:FF:000134">
    <property type="entry name" value="Iron-enterobactin ABC transporter ATP-binding protein"/>
    <property type="match status" value="1"/>
</dbReference>
<dbReference type="InterPro" id="IPR003439">
    <property type="entry name" value="ABC_transporter-like_ATP-bd"/>
</dbReference>
<keyword evidence="4 6" id="KW-0067">ATP-binding</keyword>
<dbReference type="CDD" id="cd03214">
    <property type="entry name" value="ABC_Iron-Siderophores_B12_Hemin"/>
    <property type="match status" value="1"/>
</dbReference>